<evidence type="ECO:0000313" key="2">
    <source>
        <dbReference type="Proteomes" id="UP001138802"/>
    </source>
</evidence>
<evidence type="ECO:0000313" key="1">
    <source>
        <dbReference type="EMBL" id="MBK1646187.1"/>
    </source>
</evidence>
<dbReference type="Proteomes" id="UP001138802">
    <property type="component" value="Unassembled WGS sequence"/>
</dbReference>
<name>A0A9X1B9T2_9GAMM</name>
<proteinExistence type="predicted"/>
<dbReference type="SUPFAM" id="SSF140931">
    <property type="entry name" value="Fic-like"/>
    <property type="match status" value="1"/>
</dbReference>
<protein>
    <recommendedName>
        <fullName evidence="3">Fido domain-containing protein</fullName>
    </recommendedName>
</protein>
<dbReference type="Gene3D" id="1.10.3290.10">
    <property type="entry name" value="Fido-like domain"/>
    <property type="match status" value="1"/>
</dbReference>
<evidence type="ECO:0008006" key="3">
    <source>
        <dbReference type="Google" id="ProtNLM"/>
    </source>
</evidence>
<accession>A0A9X1B9T2</accession>
<dbReference type="InterPro" id="IPR036597">
    <property type="entry name" value="Fido-like_dom_sf"/>
</dbReference>
<keyword evidence="2" id="KW-1185">Reference proteome</keyword>
<gene>
    <name evidence="1" type="ORF">CKO25_16350</name>
</gene>
<reference evidence="1 2" key="1">
    <citation type="journal article" date="2020" name="Microorganisms">
        <title>Osmotic Adaptation and Compatible Solute Biosynthesis of Phototrophic Bacteria as Revealed from Genome Analyses.</title>
        <authorList>
            <person name="Imhoff J.F."/>
            <person name="Rahn T."/>
            <person name="Kunzel S."/>
            <person name="Keller A."/>
            <person name="Neulinger S.C."/>
        </authorList>
    </citation>
    <scope>NUCLEOTIDE SEQUENCE [LARGE SCALE GENOMIC DNA]</scope>
    <source>
        <strain evidence="1 2">DSM 21303</strain>
    </source>
</reference>
<comment type="caution">
    <text evidence="1">The sequence shown here is derived from an EMBL/GenBank/DDBJ whole genome shotgun (WGS) entry which is preliminary data.</text>
</comment>
<organism evidence="1 2">
    <name type="scientific">Thiocapsa imhoffii</name>
    <dbReference type="NCBI Taxonomy" id="382777"/>
    <lineage>
        <taxon>Bacteria</taxon>
        <taxon>Pseudomonadati</taxon>
        <taxon>Pseudomonadota</taxon>
        <taxon>Gammaproteobacteria</taxon>
        <taxon>Chromatiales</taxon>
        <taxon>Chromatiaceae</taxon>
        <taxon>Thiocapsa</taxon>
    </lineage>
</organism>
<dbReference type="AlphaFoldDB" id="A0A9X1B9T2"/>
<dbReference type="EMBL" id="NRSD01000021">
    <property type="protein sequence ID" value="MBK1646187.1"/>
    <property type="molecule type" value="Genomic_DNA"/>
</dbReference>
<sequence>MTDMVRRNMMAGYRMVDEALESGLDPFDVGHSQWLLELNTCVLCGQDAERRKEYSIHIALTQQHFYEQDGAGIGGLMEWLAHHRSDNVWFRAAGVYVYILSRPQLYIEGNHRTGSLIMSYLLSREGQPPFVLSVENAKAYFDPSTLVKDSRKHSLDMLITVPKLKKRLARLLKGNGAPGYLVADI</sequence>